<dbReference type="EC" id="1.5.1.2" evidence="8 9"/>
<evidence type="ECO:0000256" key="6">
    <source>
        <dbReference type="ARBA" id="ARBA00022857"/>
    </source>
</evidence>
<dbReference type="InterPro" id="IPR036291">
    <property type="entry name" value="NAD(P)-bd_dom_sf"/>
</dbReference>
<proteinExistence type="inferred from homology"/>
<evidence type="ECO:0000256" key="5">
    <source>
        <dbReference type="ARBA" id="ARBA00022650"/>
    </source>
</evidence>
<dbReference type="GO" id="GO:0055129">
    <property type="term" value="P:L-proline biosynthetic process"/>
    <property type="evidence" value="ECO:0007669"/>
    <property type="project" value="UniProtKB-UniRule"/>
</dbReference>
<evidence type="ECO:0000256" key="4">
    <source>
        <dbReference type="ARBA" id="ARBA00022605"/>
    </source>
</evidence>
<evidence type="ECO:0000313" key="14">
    <source>
        <dbReference type="Proteomes" id="UP000823928"/>
    </source>
</evidence>
<feature type="binding site" evidence="10">
    <location>
        <begin position="70"/>
        <end position="73"/>
    </location>
    <ligand>
        <name>NADP(+)</name>
        <dbReference type="ChEBI" id="CHEBI:58349"/>
    </ligand>
</feature>
<dbReference type="Pfam" id="PF03807">
    <property type="entry name" value="F420_oxidored"/>
    <property type="match status" value="1"/>
</dbReference>
<feature type="binding site" evidence="10">
    <location>
        <position position="57"/>
    </location>
    <ligand>
        <name>NADPH</name>
        <dbReference type="ChEBI" id="CHEBI:57783"/>
    </ligand>
</feature>
<evidence type="ECO:0000259" key="11">
    <source>
        <dbReference type="Pfam" id="PF03807"/>
    </source>
</evidence>
<dbReference type="InterPro" id="IPR028939">
    <property type="entry name" value="P5C_Rdtase_cat_N"/>
</dbReference>
<feature type="domain" description="Pyrroline-5-carboxylate reductase dimerisation" evidence="12">
    <location>
        <begin position="161"/>
        <end position="266"/>
    </location>
</feature>
<dbReference type="Pfam" id="PF14748">
    <property type="entry name" value="P5CR_dimer"/>
    <property type="match status" value="1"/>
</dbReference>
<evidence type="ECO:0000256" key="9">
    <source>
        <dbReference type="NCBIfam" id="TIGR00112"/>
    </source>
</evidence>
<comment type="pathway">
    <text evidence="8">Amino-acid biosynthesis; L-proline biosynthesis; L-proline from L-glutamate 5-semialdehyde: step 1/1.</text>
</comment>
<dbReference type="Proteomes" id="UP000823928">
    <property type="component" value="Unassembled WGS sequence"/>
</dbReference>
<evidence type="ECO:0000256" key="2">
    <source>
        <dbReference type="ARBA" id="ARBA00005525"/>
    </source>
</evidence>
<dbReference type="GO" id="GO:0005737">
    <property type="term" value="C:cytoplasm"/>
    <property type="evidence" value="ECO:0007669"/>
    <property type="project" value="UniProtKB-SubCell"/>
</dbReference>
<evidence type="ECO:0000313" key="13">
    <source>
        <dbReference type="EMBL" id="HIS35221.1"/>
    </source>
</evidence>
<evidence type="ECO:0000256" key="8">
    <source>
        <dbReference type="HAMAP-Rule" id="MF_01925"/>
    </source>
</evidence>
<feature type="binding site" evidence="10">
    <location>
        <begin position="8"/>
        <end position="13"/>
    </location>
    <ligand>
        <name>NADP(+)</name>
        <dbReference type="ChEBI" id="CHEBI:58349"/>
    </ligand>
</feature>
<keyword evidence="3 8" id="KW-0963">Cytoplasm</keyword>
<dbReference type="FunFam" id="1.10.3730.10:FF:000001">
    <property type="entry name" value="Pyrroline-5-carboxylate reductase"/>
    <property type="match status" value="1"/>
</dbReference>
<evidence type="ECO:0000256" key="3">
    <source>
        <dbReference type="ARBA" id="ARBA00022490"/>
    </source>
</evidence>
<gene>
    <name evidence="8 13" type="primary">proC</name>
    <name evidence="13" type="ORF">IAC10_01130</name>
</gene>
<dbReference type="SUPFAM" id="SSF48179">
    <property type="entry name" value="6-phosphogluconate dehydrogenase C-terminal domain-like"/>
    <property type="match status" value="1"/>
</dbReference>
<comment type="caution">
    <text evidence="13">The sequence shown here is derived from an EMBL/GenBank/DDBJ whole genome shotgun (WGS) entry which is preliminary data.</text>
</comment>
<comment type="subcellular location">
    <subcellularLocation>
        <location evidence="1 8">Cytoplasm</location>
    </subcellularLocation>
</comment>
<accession>A0A9D1EWV4</accession>
<dbReference type="InterPro" id="IPR029036">
    <property type="entry name" value="P5CR_dimer"/>
</dbReference>
<comment type="function">
    <text evidence="8">Catalyzes the reduction of 1-pyrroline-5-carboxylate (PCA) to L-proline.</text>
</comment>
<dbReference type="Gene3D" id="3.40.50.720">
    <property type="entry name" value="NAD(P)-binding Rossmann-like Domain"/>
    <property type="match status" value="1"/>
</dbReference>
<keyword evidence="6 8" id="KW-0521">NADP</keyword>
<dbReference type="NCBIfam" id="TIGR00112">
    <property type="entry name" value="proC"/>
    <property type="match status" value="1"/>
</dbReference>
<dbReference type="GO" id="GO:0004735">
    <property type="term" value="F:pyrroline-5-carboxylate reductase activity"/>
    <property type="evidence" value="ECO:0007669"/>
    <property type="project" value="UniProtKB-UniRule"/>
</dbReference>
<dbReference type="InterPro" id="IPR008927">
    <property type="entry name" value="6-PGluconate_DH-like_C_sf"/>
</dbReference>
<feature type="binding site" evidence="10">
    <location>
        <position position="35"/>
    </location>
    <ligand>
        <name>NADP(+)</name>
        <dbReference type="ChEBI" id="CHEBI:58349"/>
    </ligand>
</feature>
<feature type="domain" description="Pyrroline-5-carboxylate reductase catalytic N-terminal" evidence="11">
    <location>
        <begin position="4"/>
        <end position="99"/>
    </location>
</feature>
<evidence type="ECO:0000256" key="10">
    <source>
        <dbReference type="PIRSR" id="PIRSR000193-1"/>
    </source>
</evidence>
<dbReference type="PANTHER" id="PTHR11645">
    <property type="entry name" value="PYRROLINE-5-CARBOXYLATE REDUCTASE"/>
    <property type="match status" value="1"/>
</dbReference>
<reference evidence="13" key="2">
    <citation type="journal article" date="2021" name="PeerJ">
        <title>Extensive microbial diversity within the chicken gut microbiome revealed by metagenomics and culture.</title>
        <authorList>
            <person name="Gilroy R."/>
            <person name="Ravi A."/>
            <person name="Getino M."/>
            <person name="Pursley I."/>
            <person name="Horton D.L."/>
            <person name="Alikhan N.F."/>
            <person name="Baker D."/>
            <person name="Gharbi K."/>
            <person name="Hall N."/>
            <person name="Watson M."/>
            <person name="Adriaenssens E.M."/>
            <person name="Foster-Nyarko E."/>
            <person name="Jarju S."/>
            <person name="Secka A."/>
            <person name="Antonio M."/>
            <person name="Oren A."/>
            <person name="Chaudhuri R.R."/>
            <person name="La Ragione R."/>
            <person name="Hildebrand F."/>
            <person name="Pallen M.J."/>
        </authorList>
    </citation>
    <scope>NUCLEOTIDE SEQUENCE</scope>
    <source>
        <strain evidence="13">6276</strain>
    </source>
</reference>
<comment type="similarity">
    <text evidence="2 8">Belongs to the pyrroline-5-carboxylate reductase family.</text>
</comment>
<dbReference type="PIRSF" id="PIRSF000193">
    <property type="entry name" value="Pyrrol-5-carb_rd"/>
    <property type="match status" value="1"/>
</dbReference>
<evidence type="ECO:0000256" key="7">
    <source>
        <dbReference type="ARBA" id="ARBA00023002"/>
    </source>
</evidence>
<dbReference type="SUPFAM" id="SSF51735">
    <property type="entry name" value="NAD(P)-binding Rossmann-fold domains"/>
    <property type="match status" value="1"/>
</dbReference>
<keyword evidence="7 8" id="KW-0560">Oxidoreductase</keyword>
<evidence type="ECO:0000259" key="12">
    <source>
        <dbReference type="Pfam" id="PF14748"/>
    </source>
</evidence>
<protein>
    <recommendedName>
        <fullName evidence="8 9">Pyrroline-5-carboxylate reductase</fullName>
        <shortName evidence="8">P5C reductase</shortName>
        <shortName evidence="8">P5CR</shortName>
        <ecNumber evidence="8 9">1.5.1.2</ecNumber>
    </recommendedName>
    <alternativeName>
        <fullName evidence="8">PCA reductase</fullName>
    </alternativeName>
</protein>
<dbReference type="HAMAP" id="MF_01925">
    <property type="entry name" value="P5C_reductase"/>
    <property type="match status" value="1"/>
</dbReference>
<name>A0A9D1EWV4_9BACT</name>
<keyword evidence="5 8" id="KW-0641">Proline biosynthesis</keyword>
<organism evidence="13 14">
    <name type="scientific">Candidatus Scatousia excrementigallinarum</name>
    <dbReference type="NCBI Taxonomy" id="2840935"/>
    <lineage>
        <taxon>Bacteria</taxon>
        <taxon>Candidatus Scatousia</taxon>
    </lineage>
</organism>
<reference evidence="13" key="1">
    <citation type="submission" date="2020-10" db="EMBL/GenBank/DDBJ databases">
        <authorList>
            <person name="Gilroy R."/>
        </authorList>
    </citation>
    <scope>NUCLEOTIDE SEQUENCE</scope>
    <source>
        <strain evidence="13">6276</strain>
    </source>
</reference>
<sequence>MNKKVGFIGCGKMASAIIKGVLSACCKPDVEIKGSEVNCEIAELAHNRLGIEVLTDNRLLTMDSDVIFLATKPNYVPQVLEEIRDEITPDKLVVSIAAGVSTEKIENILGQRRVIRVMPNTPALVQEGMSGVCKGAYAAEEDAEFVMKLLSNIGKVIEVEESQIDIVTAISGSGPAFFYQVIEDMARAGEKLGLEYEKCLLLATQTALGSAKMVMNRGELSVQTLIDNVATKGGCTFVGIQTMKEESSDKLFYDVIEKTAVKANELGK</sequence>
<evidence type="ECO:0000256" key="1">
    <source>
        <dbReference type="ARBA" id="ARBA00004496"/>
    </source>
</evidence>
<comment type="catalytic activity">
    <reaction evidence="8">
        <text>L-proline + NAD(+) = (S)-1-pyrroline-5-carboxylate + NADH + 2 H(+)</text>
        <dbReference type="Rhea" id="RHEA:14105"/>
        <dbReference type="ChEBI" id="CHEBI:15378"/>
        <dbReference type="ChEBI" id="CHEBI:17388"/>
        <dbReference type="ChEBI" id="CHEBI:57540"/>
        <dbReference type="ChEBI" id="CHEBI:57945"/>
        <dbReference type="ChEBI" id="CHEBI:60039"/>
        <dbReference type="EC" id="1.5.1.2"/>
    </reaction>
</comment>
<dbReference type="InterPro" id="IPR000304">
    <property type="entry name" value="Pyrroline-COOH_reductase"/>
</dbReference>
<keyword evidence="4 8" id="KW-0028">Amino-acid biosynthesis</keyword>
<dbReference type="PANTHER" id="PTHR11645:SF0">
    <property type="entry name" value="PYRROLINE-5-CARBOXYLATE REDUCTASE 3"/>
    <property type="match status" value="1"/>
</dbReference>
<dbReference type="FunFam" id="3.40.50.720:FF:000190">
    <property type="entry name" value="Pyrroline-5-carboxylate reductase"/>
    <property type="match status" value="1"/>
</dbReference>
<dbReference type="Gene3D" id="1.10.3730.10">
    <property type="entry name" value="ProC C-terminal domain-like"/>
    <property type="match status" value="1"/>
</dbReference>
<comment type="catalytic activity">
    <reaction evidence="8">
        <text>L-proline + NADP(+) = (S)-1-pyrroline-5-carboxylate + NADPH + 2 H(+)</text>
        <dbReference type="Rhea" id="RHEA:14109"/>
        <dbReference type="ChEBI" id="CHEBI:15378"/>
        <dbReference type="ChEBI" id="CHEBI:17388"/>
        <dbReference type="ChEBI" id="CHEBI:57783"/>
        <dbReference type="ChEBI" id="CHEBI:58349"/>
        <dbReference type="ChEBI" id="CHEBI:60039"/>
        <dbReference type="EC" id="1.5.1.2"/>
    </reaction>
</comment>
<dbReference type="EMBL" id="DVIU01000023">
    <property type="protein sequence ID" value="HIS35221.1"/>
    <property type="molecule type" value="Genomic_DNA"/>
</dbReference>
<dbReference type="AlphaFoldDB" id="A0A9D1EWV4"/>